<dbReference type="OrthoDB" id="9804312at2"/>
<dbReference type="Proteomes" id="UP000319576">
    <property type="component" value="Chromosome"/>
</dbReference>
<evidence type="ECO:0000259" key="1">
    <source>
        <dbReference type="Pfam" id="PF13649"/>
    </source>
</evidence>
<keyword evidence="3" id="KW-1185">Reference proteome</keyword>
<dbReference type="SUPFAM" id="SSF53335">
    <property type="entry name" value="S-adenosyl-L-methionine-dependent methyltransferases"/>
    <property type="match status" value="1"/>
</dbReference>
<dbReference type="Gene3D" id="3.40.50.150">
    <property type="entry name" value="Vaccinia Virus protein VP39"/>
    <property type="match status" value="1"/>
</dbReference>
<dbReference type="Pfam" id="PF13649">
    <property type="entry name" value="Methyltransf_25"/>
    <property type="match status" value="1"/>
</dbReference>
<dbReference type="CDD" id="cd02440">
    <property type="entry name" value="AdoMet_MTases"/>
    <property type="match status" value="1"/>
</dbReference>
<dbReference type="InterPro" id="IPR041698">
    <property type="entry name" value="Methyltransf_25"/>
</dbReference>
<name>A0A517XZZ6_9BACT</name>
<organism evidence="2 3">
    <name type="scientific">Urbifossiella limnaea</name>
    <dbReference type="NCBI Taxonomy" id="2528023"/>
    <lineage>
        <taxon>Bacteria</taxon>
        <taxon>Pseudomonadati</taxon>
        <taxon>Planctomycetota</taxon>
        <taxon>Planctomycetia</taxon>
        <taxon>Gemmatales</taxon>
        <taxon>Gemmataceae</taxon>
        <taxon>Urbifossiella</taxon>
    </lineage>
</organism>
<protein>
    <recommendedName>
        <fullName evidence="1">Methyltransferase domain-containing protein</fullName>
    </recommendedName>
</protein>
<gene>
    <name evidence="2" type="ORF">ETAA1_50180</name>
</gene>
<dbReference type="InterPro" id="IPR029063">
    <property type="entry name" value="SAM-dependent_MTases_sf"/>
</dbReference>
<dbReference type="AlphaFoldDB" id="A0A517XZZ6"/>
<sequence>MPAVVPAWLGYHRWNRRDERMAELWVRDIVAHLRGLPWLGPNSAVLDFGCGYFDAGARLADRAGRVDGMDTDPHAVAVARTRAAGLPSVIYGSAAHLPAASYDLIFANSVVQYLGGDAGVAETLALFRRLLKPDGRGVVVLADLIPTRYSKPLDACRSLWVATRNGVLPAMLVHLWKAARSPDGVVLHRIDERRMVELAAAAGFGCERLARNLTPSRRRYTCALTARPGERPA</sequence>
<proteinExistence type="predicted"/>
<dbReference type="KEGG" id="uli:ETAA1_50180"/>
<dbReference type="RefSeq" id="WP_145243131.1">
    <property type="nucleotide sequence ID" value="NZ_CP036273.1"/>
</dbReference>
<reference evidence="2 3" key="1">
    <citation type="submission" date="2019-02" db="EMBL/GenBank/DDBJ databases">
        <title>Deep-cultivation of Planctomycetes and their phenomic and genomic characterization uncovers novel biology.</title>
        <authorList>
            <person name="Wiegand S."/>
            <person name="Jogler M."/>
            <person name="Boedeker C."/>
            <person name="Pinto D."/>
            <person name="Vollmers J."/>
            <person name="Rivas-Marin E."/>
            <person name="Kohn T."/>
            <person name="Peeters S.H."/>
            <person name="Heuer A."/>
            <person name="Rast P."/>
            <person name="Oberbeckmann S."/>
            <person name="Bunk B."/>
            <person name="Jeske O."/>
            <person name="Meyerdierks A."/>
            <person name="Storesund J.E."/>
            <person name="Kallscheuer N."/>
            <person name="Luecker S."/>
            <person name="Lage O.M."/>
            <person name="Pohl T."/>
            <person name="Merkel B.J."/>
            <person name="Hornburger P."/>
            <person name="Mueller R.-W."/>
            <person name="Bruemmer F."/>
            <person name="Labrenz M."/>
            <person name="Spormann A.M."/>
            <person name="Op den Camp H."/>
            <person name="Overmann J."/>
            <person name="Amann R."/>
            <person name="Jetten M.S.M."/>
            <person name="Mascher T."/>
            <person name="Medema M.H."/>
            <person name="Devos D.P."/>
            <person name="Kaster A.-K."/>
            <person name="Ovreas L."/>
            <person name="Rohde M."/>
            <person name="Galperin M.Y."/>
            <person name="Jogler C."/>
        </authorList>
    </citation>
    <scope>NUCLEOTIDE SEQUENCE [LARGE SCALE GENOMIC DNA]</scope>
    <source>
        <strain evidence="2 3">ETA_A1</strain>
    </source>
</reference>
<evidence type="ECO:0000313" key="2">
    <source>
        <dbReference type="EMBL" id="QDU23028.1"/>
    </source>
</evidence>
<accession>A0A517XZZ6</accession>
<evidence type="ECO:0000313" key="3">
    <source>
        <dbReference type="Proteomes" id="UP000319576"/>
    </source>
</evidence>
<feature type="domain" description="Methyltransferase" evidence="1">
    <location>
        <begin position="45"/>
        <end position="135"/>
    </location>
</feature>
<dbReference type="EMBL" id="CP036273">
    <property type="protein sequence ID" value="QDU23028.1"/>
    <property type="molecule type" value="Genomic_DNA"/>
</dbReference>